<dbReference type="EMBL" id="SOGJ01000011">
    <property type="protein sequence ID" value="TFD00336.1"/>
    <property type="molecule type" value="Genomic_DNA"/>
</dbReference>
<keyword evidence="4" id="KW-1185">Reference proteome</keyword>
<dbReference type="RefSeq" id="WP_134362496.1">
    <property type="nucleotide sequence ID" value="NZ_SOGJ01000011.1"/>
</dbReference>
<dbReference type="PANTHER" id="PTHR42742:SF3">
    <property type="entry name" value="FRUCTOKINASE"/>
    <property type="match status" value="1"/>
</dbReference>
<evidence type="ECO:0000313" key="3">
    <source>
        <dbReference type="EMBL" id="TFD00336.1"/>
    </source>
</evidence>
<gene>
    <name evidence="3" type="ORF">E3O65_04320</name>
</gene>
<dbReference type="InterPro" id="IPR051804">
    <property type="entry name" value="Carb_Metab_Reg_Kinase/Isom"/>
</dbReference>
<dbReference type="PANTHER" id="PTHR42742">
    <property type="entry name" value="TRANSCRIPTIONAL REPRESSOR MPRA"/>
    <property type="match status" value="1"/>
</dbReference>
<dbReference type="InterPro" id="IPR014710">
    <property type="entry name" value="RmlC-like_jellyroll"/>
</dbReference>
<sequence>MANKIPAPGRNGYDKLPSISLPAGSEMWTGITAWAEIDRMAALRAGIEPPLVIIDCYPGVDLSALTGEITANLPDYDVVDMEQSAALPIAGIDAMIARNLTDDRVFGLMSHATIDEFFNPERIADLGRQLMLRQAPTVVIGWGAAQVRTSDAVVVLADMPRWEIQRRLRAGAPNWRCTNFDEDILRKYKRGFFVEWRVADRHKRTIFDQIDFLLDTTSTTTVNVVTGDAFRGAMKLATQGPFRVVPFFDPGVWGGQWMKDRLELDPTQENYAWGFDCVPEENSLLLQANDGKRMEIPAIDLVLAQPRELLGEKTFARFGAEFPIRFDFLDTMGGGELSLQVHPLTDYIQDTFGMNYTQDESYYILDCDDDAVVYLGVKTGVDPHQMVAALHEATDGQHPFPAEEYINTFPVKKHDHFLIPAGTVHCSGANSMVLEISATPFIFTFKLWDWGRVGTDGIPRPINIEHGERNIQWDRNTEWVSDNLVGQVEVLSEVADLREERTGLHELEFIEVRRHWFATEARHDTRGTVNVLNLVEGDEVEIVSPSGVFSPFVVHYAETVIVPAAVGPYVVRRGPHATSAKFATVKASVRGTSFGDEDSASASV</sequence>
<evidence type="ECO:0000256" key="2">
    <source>
        <dbReference type="ARBA" id="ARBA00022833"/>
    </source>
</evidence>
<accession>A0ABY2J948</accession>
<dbReference type="GO" id="GO:0016853">
    <property type="term" value="F:isomerase activity"/>
    <property type="evidence" value="ECO:0007669"/>
    <property type="project" value="UniProtKB-KW"/>
</dbReference>
<dbReference type="SUPFAM" id="SSF51182">
    <property type="entry name" value="RmlC-like cupins"/>
    <property type="match status" value="1"/>
</dbReference>
<organism evidence="3 4">
    <name type="scientific">Cryobacterium breve</name>
    <dbReference type="NCBI Taxonomy" id="1259258"/>
    <lineage>
        <taxon>Bacteria</taxon>
        <taxon>Bacillati</taxon>
        <taxon>Actinomycetota</taxon>
        <taxon>Actinomycetes</taxon>
        <taxon>Micrococcales</taxon>
        <taxon>Microbacteriaceae</taxon>
        <taxon>Cryobacterium</taxon>
    </lineage>
</organism>
<proteinExistence type="predicted"/>
<comment type="caution">
    <text evidence="3">The sequence shown here is derived from an EMBL/GenBank/DDBJ whole genome shotgun (WGS) entry which is preliminary data.</text>
</comment>
<name>A0ABY2J948_9MICO</name>
<evidence type="ECO:0000256" key="1">
    <source>
        <dbReference type="ARBA" id="ARBA00022723"/>
    </source>
</evidence>
<dbReference type="Proteomes" id="UP000298355">
    <property type="component" value="Unassembled WGS sequence"/>
</dbReference>
<keyword evidence="1" id="KW-0479">Metal-binding</keyword>
<protein>
    <submittedName>
        <fullName evidence="3">Mannose-6-phosphate isomerase</fullName>
    </submittedName>
</protein>
<evidence type="ECO:0000313" key="4">
    <source>
        <dbReference type="Proteomes" id="UP000298355"/>
    </source>
</evidence>
<dbReference type="InterPro" id="IPR011051">
    <property type="entry name" value="RmlC_Cupin_sf"/>
</dbReference>
<dbReference type="Gene3D" id="2.60.120.10">
    <property type="entry name" value="Jelly Rolls"/>
    <property type="match status" value="1"/>
</dbReference>
<dbReference type="CDD" id="cd07010">
    <property type="entry name" value="cupin_PMI_type_I_N_bac"/>
    <property type="match status" value="1"/>
</dbReference>
<reference evidence="3 4" key="1">
    <citation type="submission" date="2019-03" db="EMBL/GenBank/DDBJ databases">
        <title>Genomics of glacier-inhabiting Cryobacterium strains.</title>
        <authorList>
            <person name="Liu Q."/>
            <person name="Xin Y.-H."/>
        </authorList>
    </citation>
    <scope>NUCLEOTIDE SEQUENCE [LARGE SCALE GENOMIC DNA]</scope>
    <source>
        <strain evidence="3 4">TMT4-23</strain>
    </source>
</reference>
<keyword evidence="2" id="KW-0862">Zinc</keyword>
<keyword evidence="3" id="KW-0413">Isomerase</keyword>